<evidence type="ECO:0000256" key="5">
    <source>
        <dbReference type="ARBA" id="ARBA00023237"/>
    </source>
</evidence>
<proteinExistence type="inferred from homology"/>
<dbReference type="Pfam" id="PF07980">
    <property type="entry name" value="SusD_RagB"/>
    <property type="match status" value="1"/>
</dbReference>
<dbReference type="PROSITE" id="PS51257">
    <property type="entry name" value="PROKAR_LIPOPROTEIN"/>
    <property type="match status" value="1"/>
</dbReference>
<evidence type="ECO:0000313" key="9">
    <source>
        <dbReference type="Proteomes" id="UP000763088"/>
    </source>
</evidence>
<accession>A0A928BSV1</accession>
<dbReference type="CDD" id="cd08977">
    <property type="entry name" value="SusD"/>
    <property type="match status" value="1"/>
</dbReference>
<sequence length="512" mass="58784">MKKYIFLFIAIAFASCSLDETPSSELPESAAYTSKENLYLNTVSTLYNYIGGYEDGQGLQGTNRGIYDLQTFGSDEALIPLRGGDWFDGGLWQAMYKHSWTDDHDLMKNSWLYLYKVITLCNRSLETLDAYKDLAGEDNHLVWTSEVRALRAMFYWYLIDLFGDVPLVTNSNVSMNEVKREQRAVVFNFCVDELHSVLNFLPDENSTREGDYYGRITQPVAFFILAKLMLQSEVYTGVARWDECISYCDELDYMGYSLESIYSSNFLVYNQYSRENIFTIPMDKNLFSNQQQNIIRSLHYRHAAAYGYNGENGACATLKALQVFGYPDDLDPRIVDCYHYTNVNGPYGKPVTDRTGKPLMYEPDKVQLDLSGSPYLETAGARMYKYEFDKNAIKDGKLVDNDIVLFRYADVLLMRAECKVRLGKDGSADFNAVRNRAGASPRECTLDNIFDERLLELCWEGWRRPDMIRFHRYKSLYEGPDAIDESDGHTTVFPIPAEVRALNQNLTQNPGY</sequence>
<dbReference type="InterPro" id="IPR033985">
    <property type="entry name" value="SusD-like_N"/>
</dbReference>
<keyword evidence="4" id="KW-0472">Membrane</keyword>
<dbReference type="EMBL" id="SUYD01000006">
    <property type="protein sequence ID" value="MBE6266063.1"/>
    <property type="molecule type" value="Genomic_DNA"/>
</dbReference>
<comment type="caution">
    <text evidence="8">The sequence shown here is derived from an EMBL/GenBank/DDBJ whole genome shotgun (WGS) entry which is preliminary data.</text>
</comment>
<keyword evidence="3" id="KW-0732">Signal</keyword>
<evidence type="ECO:0000259" key="6">
    <source>
        <dbReference type="Pfam" id="PF07980"/>
    </source>
</evidence>
<keyword evidence="5" id="KW-0998">Cell outer membrane</keyword>
<dbReference type="Proteomes" id="UP000763088">
    <property type="component" value="Unassembled WGS sequence"/>
</dbReference>
<comment type="subcellular location">
    <subcellularLocation>
        <location evidence="1">Cell outer membrane</location>
    </subcellularLocation>
</comment>
<comment type="similarity">
    <text evidence="2">Belongs to the SusD family.</text>
</comment>
<dbReference type="SUPFAM" id="SSF48452">
    <property type="entry name" value="TPR-like"/>
    <property type="match status" value="1"/>
</dbReference>
<dbReference type="InterPro" id="IPR011990">
    <property type="entry name" value="TPR-like_helical_dom_sf"/>
</dbReference>
<dbReference type="Pfam" id="PF14322">
    <property type="entry name" value="SusD-like_3"/>
    <property type="match status" value="1"/>
</dbReference>
<dbReference type="InterPro" id="IPR012944">
    <property type="entry name" value="SusD_RagB_dom"/>
</dbReference>
<dbReference type="Gene3D" id="1.25.40.390">
    <property type="match status" value="1"/>
</dbReference>
<evidence type="ECO:0000256" key="4">
    <source>
        <dbReference type="ARBA" id="ARBA00023136"/>
    </source>
</evidence>
<evidence type="ECO:0000256" key="2">
    <source>
        <dbReference type="ARBA" id="ARBA00006275"/>
    </source>
</evidence>
<evidence type="ECO:0000259" key="7">
    <source>
        <dbReference type="Pfam" id="PF14322"/>
    </source>
</evidence>
<dbReference type="AlphaFoldDB" id="A0A928BSV1"/>
<evidence type="ECO:0000256" key="1">
    <source>
        <dbReference type="ARBA" id="ARBA00004442"/>
    </source>
</evidence>
<feature type="domain" description="RagB/SusD" evidence="6">
    <location>
        <begin position="380"/>
        <end position="512"/>
    </location>
</feature>
<reference evidence="8" key="1">
    <citation type="submission" date="2019-04" db="EMBL/GenBank/DDBJ databases">
        <title>Evolution of Biomass-Degrading Anaerobic Consortia Revealed by Metagenomics.</title>
        <authorList>
            <person name="Peng X."/>
        </authorList>
    </citation>
    <scope>NUCLEOTIDE SEQUENCE</scope>
    <source>
        <strain evidence="8">SIG141</strain>
    </source>
</reference>
<protein>
    <submittedName>
        <fullName evidence="8">RagB/SusD family nutrient uptake outer membrane protein</fullName>
    </submittedName>
</protein>
<gene>
    <name evidence="8" type="ORF">E7102_06305</name>
</gene>
<name>A0A928BSV1_XYLRU</name>
<feature type="domain" description="SusD-like N-terminal" evidence="7">
    <location>
        <begin position="92"/>
        <end position="230"/>
    </location>
</feature>
<organism evidence="8 9">
    <name type="scientific">Xylanibacter ruminicola</name>
    <name type="common">Prevotella ruminicola</name>
    <dbReference type="NCBI Taxonomy" id="839"/>
    <lineage>
        <taxon>Bacteria</taxon>
        <taxon>Pseudomonadati</taxon>
        <taxon>Bacteroidota</taxon>
        <taxon>Bacteroidia</taxon>
        <taxon>Bacteroidales</taxon>
        <taxon>Prevotellaceae</taxon>
        <taxon>Xylanibacter</taxon>
    </lineage>
</organism>
<evidence type="ECO:0000313" key="8">
    <source>
        <dbReference type="EMBL" id="MBE6266063.1"/>
    </source>
</evidence>
<evidence type="ECO:0000256" key="3">
    <source>
        <dbReference type="ARBA" id="ARBA00022729"/>
    </source>
</evidence>
<dbReference type="GO" id="GO:0009279">
    <property type="term" value="C:cell outer membrane"/>
    <property type="evidence" value="ECO:0007669"/>
    <property type="project" value="UniProtKB-SubCell"/>
</dbReference>